<proteinExistence type="predicted"/>
<dbReference type="SUPFAM" id="SSF69318">
    <property type="entry name" value="Integrin alpha N-terminal domain"/>
    <property type="match status" value="1"/>
</dbReference>
<keyword evidence="1" id="KW-0732">Signal</keyword>
<dbReference type="Pfam" id="PF13517">
    <property type="entry name" value="FG-GAP_3"/>
    <property type="match status" value="2"/>
</dbReference>
<dbReference type="PANTHER" id="PTHR45460">
    <property type="entry name" value="SIMILAR TO CYSTEINE PROTEINASE"/>
    <property type="match status" value="1"/>
</dbReference>
<evidence type="ECO:0000313" key="2">
    <source>
        <dbReference type="EMBL" id="NNU34618.1"/>
    </source>
</evidence>
<organism evidence="2 3">
    <name type="scientific">Mucilaginibacter humi</name>
    <dbReference type="NCBI Taxonomy" id="2732510"/>
    <lineage>
        <taxon>Bacteria</taxon>
        <taxon>Pseudomonadati</taxon>
        <taxon>Bacteroidota</taxon>
        <taxon>Sphingobacteriia</taxon>
        <taxon>Sphingobacteriales</taxon>
        <taxon>Sphingobacteriaceae</taxon>
        <taxon>Mucilaginibacter</taxon>
    </lineage>
</organism>
<dbReference type="Gene3D" id="2.130.10.130">
    <property type="entry name" value="Integrin alpha, N-terminal"/>
    <property type="match status" value="1"/>
</dbReference>
<dbReference type="Proteomes" id="UP000566071">
    <property type="component" value="Unassembled WGS sequence"/>
</dbReference>
<sequence length="240" mass="26328">MAGKLSWFEKSGDKIDEHVLRNKPGSLKTILDYSGKQGPDIWALFGQGDEGVFLYTNDGKGNFAEKQVLSFPPSYGSISFDLVDFNGDGFKDIIYACGDNADYSQILKPYHGVYIYLNDGKNNFTQKYFYPIRGCNKAIAKDFDGDGDLDIAAISEYPAGKTQWEAFVYLENKGNLNFQAYTLPNGTQFTRGMTMDAGDIDGDGKIDLLLGAGFAAMDPGDPPKAPLFIVLKNITGKANK</sequence>
<dbReference type="PANTHER" id="PTHR45460:SF2">
    <property type="entry name" value="ALPHA 1,3 GLUCANASE, GH71 FAMILY (EUROFUNG)"/>
    <property type="match status" value="1"/>
</dbReference>
<reference evidence="2 3" key="1">
    <citation type="submission" date="2020-05" db="EMBL/GenBank/DDBJ databases">
        <authorList>
            <person name="Khan S.A."/>
            <person name="Jeon C.O."/>
            <person name="Chun B.H."/>
        </authorList>
    </citation>
    <scope>NUCLEOTIDE SEQUENCE [LARGE SCALE GENOMIC DNA]</scope>
    <source>
        <strain evidence="2 3">S1162</strain>
    </source>
</reference>
<accession>A0ABX1W373</accession>
<evidence type="ECO:0000313" key="3">
    <source>
        <dbReference type="Proteomes" id="UP000566071"/>
    </source>
</evidence>
<dbReference type="InterPro" id="IPR013517">
    <property type="entry name" value="FG-GAP"/>
</dbReference>
<dbReference type="InterPro" id="IPR028994">
    <property type="entry name" value="Integrin_alpha_N"/>
</dbReference>
<evidence type="ECO:0000256" key="1">
    <source>
        <dbReference type="ARBA" id="ARBA00022729"/>
    </source>
</evidence>
<keyword evidence="3" id="KW-1185">Reference proteome</keyword>
<comment type="caution">
    <text evidence="2">The sequence shown here is derived from an EMBL/GenBank/DDBJ whole genome shotgun (WGS) entry which is preliminary data.</text>
</comment>
<dbReference type="RefSeq" id="WP_175270293.1">
    <property type="nucleotide sequence ID" value="NZ_JABFCR010000058.1"/>
</dbReference>
<dbReference type="EMBL" id="JABFCR010000058">
    <property type="protein sequence ID" value="NNU34618.1"/>
    <property type="molecule type" value="Genomic_DNA"/>
</dbReference>
<gene>
    <name evidence="2" type="ORF">HK413_12030</name>
</gene>
<protein>
    <submittedName>
        <fullName evidence="2">VCBS repeat-containing protein</fullName>
    </submittedName>
</protein>
<name>A0ABX1W373_9SPHI</name>